<sequence>MTDELDSEHAPMDLRPLLVTLLGIALLVGLAILAPIAFPRLTLPLLVAASAGLGLVFWGAGYLFAIRHAPLKWKLGSLAALVGAGALAGLAADRLYHAGASTDASSFAEAEVSPGGTINMPRGATGRGPVSKRFVAFQEEAAAAQRDYGKALGKLQFASLTNPYALEEDPAVLENCGAIAAFKPKADEYAAKTRERIAAMTQAIAASNFTEALKQGATKMAVVPGFDDGAAARDAELLATGEALCRLLAKRSWRNIGGYFAFSGGDGAEYRKLMDRLVGVAGAARKAQMASYDRIVEGQEQVRDALAR</sequence>
<feature type="transmembrane region" description="Helical" evidence="1">
    <location>
        <begin position="17"/>
        <end position="38"/>
    </location>
</feature>
<feature type="transmembrane region" description="Helical" evidence="1">
    <location>
        <begin position="44"/>
        <end position="66"/>
    </location>
</feature>
<comment type="caution">
    <text evidence="2">The sequence shown here is derived from an EMBL/GenBank/DDBJ whole genome shotgun (WGS) entry which is preliminary data.</text>
</comment>
<reference evidence="3" key="1">
    <citation type="journal article" date="2019" name="Int. J. Syst. Evol. Microbiol.">
        <title>The Global Catalogue of Microorganisms (GCM) 10K type strain sequencing project: providing services to taxonomists for standard genome sequencing and annotation.</title>
        <authorList>
            <consortium name="The Broad Institute Genomics Platform"/>
            <consortium name="The Broad Institute Genome Sequencing Center for Infectious Disease"/>
            <person name="Wu L."/>
            <person name="Ma J."/>
        </authorList>
    </citation>
    <scope>NUCLEOTIDE SEQUENCE [LARGE SCALE GENOMIC DNA]</scope>
    <source>
        <strain evidence="3">CCUG 62982</strain>
    </source>
</reference>
<dbReference type="EMBL" id="JBHTJG010000001">
    <property type="protein sequence ID" value="MFD0945112.1"/>
    <property type="molecule type" value="Genomic_DNA"/>
</dbReference>
<name>A0ABW3H6U8_9SPHN</name>
<organism evidence="2 3">
    <name type="scientific">Sphingomonas canadensis</name>
    <dbReference type="NCBI Taxonomy" id="1219257"/>
    <lineage>
        <taxon>Bacteria</taxon>
        <taxon>Pseudomonadati</taxon>
        <taxon>Pseudomonadota</taxon>
        <taxon>Alphaproteobacteria</taxon>
        <taxon>Sphingomonadales</taxon>
        <taxon>Sphingomonadaceae</taxon>
        <taxon>Sphingomonas</taxon>
    </lineage>
</organism>
<protein>
    <recommendedName>
        <fullName evidence="4">DUF308 domain-containing protein</fullName>
    </recommendedName>
</protein>
<proteinExistence type="predicted"/>
<dbReference type="Proteomes" id="UP001596977">
    <property type="component" value="Unassembled WGS sequence"/>
</dbReference>
<evidence type="ECO:0000313" key="2">
    <source>
        <dbReference type="EMBL" id="MFD0945112.1"/>
    </source>
</evidence>
<evidence type="ECO:0000256" key="1">
    <source>
        <dbReference type="SAM" id="Phobius"/>
    </source>
</evidence>
<feature type="transmembrane region" description="Helical" evidence="1">
    <location>
        <begin position="78"/>
        <end position="96"/>
    </location>
</feature>
<keyword evidence="1" id="KW-0812">Transmembrane</keyword>
<keyword evidence="1" id="KW-0472">Membrane</keyword>
<evidence type="ECO:0000313" key="3">
    <source>
        <dbReference type="Proteomes" id="UP001596977"/>
    </source>
</evidence>
<dbReference type="RefSeq" id="WP_264942629.1">
    <property type="nucleotide sequence ID" value="NZ_JAPDRA010000001.1"/>
</dbReference>
<keyword evidence="3" id="KW-1185">Reference proteome</keyword>
<accession>A0ABW3H6U8</accession>
<evidence type="ECO:0008006" key="4">
    <source>
        <dbReference type="Google" id="ProtNLM"/>
    </source>
</evidence>
<gene>
    <name evidence="2" type="ORF">ACFQ1E_02045</name>
</gene>
<keyword evidence="1" id="KW-1133">Transmembrane helix</keyword>